<evidence type="ECO:0000313" key="2">
    <source>
        <dbReference type="EMBL" id="KAJ8490318.1"/>
    </source>
</evidence>
<dbReference type="AlphaFoldDB" id="A0AAV8R3Y6"/>
<dbReference type="Proteomes" id="UP001222027">
    <property type="component" value="Unassembled WGS sequence"/>
</dbReference>
<accession>A0AAV8R3Y6</accession>
<reference evidence="2 3" key="1">
    <citation type="submission" date="2022-12" db="EMBL/GenBank/DDBJ databases">
        <title>Chromosome-scale assembly of the Ensete ventricosum genome.</title>
        <authorList>
            <person name="Dussert Y."/>
            <person name="Stocks J."/>
            <person name="Wendawek A."/>
            <person name="Woldeyes F."/>
            <person name="Nichols R.A."/>
            <person name="Borrell J.S."/>
        </authorList>
    </citation>
    <scope>NUCLEOTIDE SEQUENCE [LARGE SCALE GENOMIC DNA]</scope>
    <source>
        <strain evidence="3">cv. Maze</strain>
        <tissue evidence="2">Seeds</tissue>
    </source>
</reference>
<sequence length="68" mass="7602">MHGASDSDSGLSIQTNDKNNSSPIFGLTRNYFFHQVAITEYTNVEGVMQNKRVLQQVLQPFPTKAENS</sequence>
<evidence type="ECO:0000256" key="1">
    <source>
        <dbReference type="SAM" id="MobiDB-lite"/>
    </source>
</evidence>
<organism evidence="2 3">
    <name type="scientific">Ensete ventricosum</name>
    <name type="common">Abyssinian banana</name>
    <name type="synonym">Musa ensete</name>
    <dbReference type="NCBI Taxonomy" id="4639"/>
    <lineage>
        <taxon>Eukaryota</taxon>
        <taxon>Viridiplantae</taxon>
        <taxon>Streptophyta</taxon>
        <taxon>Embryophyta</taxon>
        <taxon>Tracheophyta</taxon>
        <taxon>Spermatophyta</taxon>
        <taxon>Magnoliopsida</taxon>
        <taxon>Liliopsida</taxon>
        <taxon>Zingiberales</taxon>
        <taxon>Musaceae</taxon>
        <taxon>Ensete</taxon>
    </lineage>
</organism>
<protein>
    <submittedName>
        <fullName evidence="2">Uncharacterized protein</fullName>
    </submittedName>
</protein>
<proteinExistence type="predicted"/>
<name>A0AAV8R3Y6_ENSVE</name>
<comment type="caution">
    <text evidence="2">The sequence shown here is derived from an EMBL/GenBank/DDBJ whole genome shotgun (WGS) entry which is preliminary data.</text>
</comment>
<keyword evidence="3" id="KW-1185">Reference proteome</keyword>
<dbReference type="EMBL" id="JAQQAF010000004">
    <property type="protein sequence ID" value="KAJ8490318.1"/>
    <property type="molecule type" value="Genomic_DNA"/>
</dbReference>
<gene>
    <name evidence="2" type="ORF">OPV22_012039</name>
</gene>
<evidence type="ECO:0000313" key="3">
    <source>
        <dbReference type="Proteomes" id="UP001222027"/>
    </source>
</evidence>
<feature type="region of interest" description="Disordered" evidence="1">
    <location>
        <begin position="1"/>
        <end position="23"/>
    </location>
</feature>